<dbReference type="EC" id="1.97.1.-" evidence="7"/>
<proteinExistence type="inferred from homology"/>
<dbReference type="SFLD" id="SFLDS00029">
    <property type="entry name" value="Radical_SAM"/>
    <property type="match status" value="1"/>
</dbReference>
<comment type="function">
    <text evidence="7">Activation of anaerobic ribonucleoside-triphosphate reductase under anaerobic conditions by generation of an organic free radical, using S-adenosylmethionine and reduced flavodoxin as cosubstrates to produce 5'-deoxy-adenosine.</text>
</comment>
<evidence type="ECO:0000313" key="8">
    <source>
        <dbReference type="EMBL" id="BCK80803.1"/>
    </source>
</evidence>
<dbReference type="Proteomes" id="UP000681035">
    <property type="component" value="Chromosome"/>
</dbReference>
<dbReference type="AlphaFoldDB" id="A0A810Q883"/>
<dbReference type="SUPFAM" id="SSF102114">
    <property type="entry name" value="Radical SAM enzymes"/>
    <property type="match status" value="1"/>
</dbReference>
<keyword evidence="4" id="KW-0479">Metal-binding</keyword>
<evidence type="ECO:0000256" key="3">
    <source>
        <dbReference type="ARBA" id="ARBA00022691"/>
    </source>
</evidence>
<keyword evidence="3" id="KW-0949">S-adenosyl-L-methionine</keyword>
<dbReference type="SFLD" id="SFLDG01063">
    <property type="entry name" value="activating_enzymes__group_1"/>
    <property type="match status" value="1"/>
</dbReference>
<organism evidence="8 9">
    <name type="scientific">Vescimonas coprocola</name>
    <dbReference type="NCBI Taxonomy" id="2714355"/>
    <lineage>
        <taxon>Bacteria</taxon>
        <taxon>Bacillati</taxon>
        <taxon>Bacillota</taxon>
        <taxon>Clostridia</taxon>
        <taxon>Eubacteriales</taxon>
        <taxon>Oscillospiraceae</taxon>
        <taxon>Vescimonas</taxon>
    </lineage>
</organism>
<dbReference type="CDD" id="cd01335">
    <property type="entry name" value="Radical_SAM"/>
    <property type="match status" value="1"/>
</dbReference>
<dbReference type="SFLD" id="SFLDF00299">
    <property type="entry name" value="anaerobic_ribonucleoside-triph"/>
    <property type="match status" value="1"/>
</dbReference>
<dbReference type="InterPro" id="IPR058240">
    <property type="entry name" value="rSAM_sf"/>
</dbReference>
<evidence type="ECO:0000256" key="5">
    <source>
        <dbReference type="ARBA" id="ARBA00023004"/>
    </source>
</evidence>
<dbReference type="InterPro" id="IPR012837">
    <property type="entry name" value="NrdG"/>
</dbReference>
<dbReference type="GO" id="GO:0004748">
    <property type="term" value="F:ribonucleoside-diphosphate reductase activity, thioredoxin disulfide as acceptor"/>
    <property type="evidence" value="ECO:0007669"/>
    <property type="project" value="TreeGrafter"/>
</dbReference>
<reference evidence="8" key="1">
    <citation type="submission" date="2020-09" db="EMBL/GenBank/DDBJ databases">
        <title>New species isolated from human feces.</title>
        <authorList>
            <person name="Kitahara M."/>
            <person name="Shigeno Y."/>
            <person name="Shime M."/>
            <person name="Matsumoto Y."/>
            <person name="Nakamura S."/>
            <person name="Motooka D."/>
            <person name="Fukuoka S."/>
            <person name="Nishikawa H."/>
            <person name="Benno Y."/>
        </authorList>
    </citation>
    <scope>NUCLEOTIDE SEQUENCE</scope>
    <source>
        <strain evidence="8">MM50</strain>
    </source>
</reference>
<dbReference type="Pfam" id="PF13353">
    <property type="entry name" value="Fer4_12"/>
    <property type="match status" value="1"/>
</dbReference>
<dbReference type="GO" id="GO:0046872">
    <property type="term" value="F:metal ion binding"/>
    <property type="evidence" value="ECO:0007669"/>
    <property type="project" value="UniProtKB-KW"/>
</dbReference>
<dbReference type="GO" id="GO:0051539">
    <property type="term" value="F:4 iron, 4 sulfur cluster binding"/>
    <property type="evidence" value="ECO:0007669"/>
    <property type="project" value="UniProtKB-KW"/>
</dbReference>
<evidence type="ECO:0000313" key="9">
    <source>
        <dbReference type="Proteomes" id="UP000681035"/>
    </source>
</evidence>
<evidence type="ECO:0000256" key="6">
    <source>
        <dbReference type="ARBA" id="ARBA00023014"/>
    </source>
</evidence>
<name>A0A810Q883_9FIRM</name>
<evidence type="ECO:0000256" key="4">
    <source>
        <dbReference type="ARBA" id="ARBA00022723"/>
    </source>
</evidence>
<dbReference type="PIRSF" id="PIRSF000368">
    <property type="entry name" value="NrdG"/>
    <property type="match status" value="1"/>
</dbReference>
<accession>A0A810Q883</accession>
<dbReference type="InterPro" id="IPR007197">
    <property type="entry name" value="rSAM"/>
</dbReference>
<dbReference type="Gene3D" id="3.20.20.70">
    <property type="entry name" value="Aldolase class I"/>
    <property type="match status" value="1"/>
</dbReference>
<dbReference type="SFLD" id="SFLDG01066">
    <property type="entry name" value="organic_radical-activating_enz"/>
    <property type="match status" value="1"/>
</dbReference>
<dbReference type="NCBIfam" id="TIGR02491">
    <property type="entry name" value="NrdG"/>
    <property type="match status" value="1"/>
</dbReference>
<protein>
    <recommendedName>
        <fullName evidence="7">Anaerobic ribonucleoside-triphosphate reductase-activating protein</fullName>
        <ecNumber evidence="7">1.97.1.-</ecNumber>
    </recommendedName>
</protein>
<dbReference type="RefSeq" id="WP_213541663.1">
    <property type="nucleotide sequence ID" value="NZ_AP023418.1"/>
</dbReference>
<gene>
    <name evidence="8" type="primary">nrdG</name>
    <name evidence="8" type="ORF">MM50RIKEN_05660</name>
</gene>
<dbReference type="PANTHER" id="PTHR30352">
    <property type="entry name" value="PYRUVATE FORMATE-LYASE-ACTIVATING ENZYME"/>
    <property type="match status" value="1"/>
</dbReference>
<sequence>MYYGALKKCDIANGAGVRVTLFVSGCTNHCPDCFQPQTWDFRYGRPFTHETETEIFRELDKPFVNGLTVLGGEPFEPRNQRDLLPFLREVRRRYPRKNVWCFTGFRLEDELLQDGSYPRCEVTDDLLHCIDILVDGRFLREEKDISLQFRGSRNQRIIDLPRTLSSDRIVLWDQLRR</sequence>
<keyword evidence="7" id="KW-0560">Oxidoreductase</keyword>
<comment type="cofactor">
    <cofactor evidence="1">
        <name>[4Fe-4S] cluster</name>
        <dbReference type="ChEBI" id="CHEBI:49883"/>
    </cofactor>
</comment>
<dbReference type="InterPro" id="IPR013785">
    <property type="entry name" value="Aldolase_TIM"/>
</dbReference>
<keyword evidence="6" id="KW-0411">Iron-sulfur</keyword>
<dbReference type="PANTHER" id="PTHR30352:SF2">
    <property type="entry name" value="ANAEROBIC RIBONUCLEOSIDE-TRIPHOSPHATE REDUCTASE-ACTIVATING PROTEIN"/>
    <property type="match status" value="1"/>
</dbReference>
<keyword evidence="5" id="KW-0408">Iron</keyword>
<dbReference type="GO" id="GO:0043365">
    <property type="term" value="F:[formate-C-acetyltransferase]-activating enzyme activity"/>
    <property type="evidence" value="ECO:0007669"/>
    <property type="project" value="InterPro"/>
</dbReference>
<comment type="similarity">
    <text evidence="7">Belongs to the organic radical-activating enzymes family.</text>
</comment>
<evidence type="ECO:0000256" key="7">
    <source>
        <dbReference type="PIRNR" id="PIRNR000368"/>
    </source>
</evidence>
<dbReference type="KEGG" id="vcop:MM50RIKEN_05660"/>
<evidence type="ECO:0000256" key="1">
    <source>
        <dbReference type="ARBA" id="ARBA00001966"/>
    </source>
</evidence>
<dbReference type="EMBL" id="AP023418">
    <property type="protein sequence ID" value="BCK80803.1"/>
    <property type="molecule type" value="Genomic_DNA"/>
</dbReference>
<keyword evidence="9" id="KW-1185">Reference proteome</keyword>
<evidence type="ECO:0000256" key="2">
    <source>
        <dbReference type="ARBA" id="ARBA00022485"/>
    </source>
</evidence>
<keyword evidence="2" id="KW-0004">4Fe-4S</keyword>
<dbReference type="InterPro" id="IPR034457">
    <property type="entry name" value="Organic_radical-activating"/>
</dbReference>